<keyword evidence="13 16" id="KW-0173">Coenzyme A biosynthesis</keyword>
<evidence type="ECO:0000313" key="18">
    <source>
        <dbReference type="Proteomes" id="UP001156664"/>
    </source>
</evidence>
<evidence type="ECO:0000256" key="13">
    <source>
        <dbReference type="ARBA" id="ARBA00022993"/>
    </source>
</evidence>
<feature type="binding site" evidence="16">
    <location>
        <begin position="13"/>
        <end position="20"/>
    </location>
    <ligand>
        <name>ATP</name>
        <dbReference type="ChEBI" id="CHEBI:30616"/>
    </ligand>
</feature>
<dbReference type="CDD" id="cd24015">
    <property type="entry name" value="ASKHA_NBD_PanK-III"/>
    <property type="match status" value="1"/>
</dbReference>
<evidence type="ECO:0000256" key="1">
    <source>
        <dbReference type="ARBA" id="ARBA00001206"/>
    </source>
</evidence>
<keyword evidence="10 16" id="KW-0418">Kinase</keyword>
<evidence type="ECO:0000256" key="12">
    <source>
        <dbReference type="ARBA" id="ARBA00022958"/>
    </source>
</evidence>
<comment type="subcellular location">
    <subcellularLocation>
        <location evidence="3 16">Cytoplasm</location>
    </subcellularLocation>
</comment>
<dbReference type="PANTHER" id="PTHR34265">
    <property type="entry name" value="TYPE III PANTOTHENATE KINASE"/>
    <property type="match status" value="1"/>
</dbReference>
<organism evidence="17 18">
    <name type="scientific">Limnobacter litoralis</name>
    <dbReference type="NCBI Taxonomy" id="481366"/>
    <lineage>
        <taxon>Bacteria</taxon>
        <taxon>Pseudomonadati</taxon>
        <taxon>Pseudomonadota</taxon>
        <taxon>Betaproteobacteria</taxon>
        <taxon>Burkholderiales</taxon>
        <taxon>Burkholderiaceae</taxon>
        <taxon>Limnobacter</taxon>
    </lineage>
</organism>
<evidence type="ECO:0000256" key="9">
    <source>
        <dbReference type="ARBA" id="ARBA00022741"/>
    </source>
</evidence>
<comment type="caution">
    <text evidence="17">The sequence shown here is derived from an EMBL/GenBank/DDBJ whole genome shotgun (WGS) entry which is preliminary data.</text>
</comment>
<evidence type="ECO:0000256" key="16">
    <source>
        <dbReference type="HAMAP-Rule" id="MF_01274"/>
    </source>
</evidence>
<evidence type="ECO:0000256" key="5">
    <source>
        <dbReference type="ARBA" id="ARBA00011738"/>
    </source>
</evidence>
<protein>
    <recommendedName>
        <fullName evidence="15 16">Type III pantothenate kinase</fullName>
        <ecNumber evidence="6 16">2.7.1.33</ecNumber>
    </recommendedName>
    <alternativeName>
        <fullName evidence="16">PanK-III</fullName>
    </alternativeName>
    <alternativeName>
        <fullName evidence="16">Pantothenic acid kinase</fullName>
    </alternativeName>
</protein>
<dbReference type="Gene3D" id="3.30.420.40">
    <property type="match status" value="2"/>
</dbReference>
<dbReference type="SUPFAM" id="SSF53067">
    <property type="entry name" value="Actin-like ATPase domain"/>
    <property type="match status" value="2"/>
</dbReference>
<dbReference type="RefSeq" id="WP_284279887.1">
    <property type="nucleotide sequence ID" value="NZ_BSOJ01000006.1"/>
</dbReference>
<evidence type="ECO:0000256" key="14">
    <source>
        <dbReference type="ARBA" id="ARBA00038036"/>
    </source>
</evidence>
<evidence type="ECO:0000256" key="10">
    <source>
        <dbReference type="ARBA" id="ARBA00022777"/>
    </source>
</evidence>
<evidence type="ECO:0000313" key="17">
    <source>
        <dbReference type="EMBL" id="GLR25524.1"/>
    </source>
</evidence>
<keyword evidence="8 16" id="KW-0808">Transferase</keyword>
<dbReference type="NCBIfam" id="TIGR00671">
    <property type="entry name" value="baf"/>
    <property type="match status" value="1"/>
</dbReference>
<evidence type="ECO:0000256" key="15">
    <source>
        <dbReference type="ARBA" id="ARBA00040883"/>
    </source>
</evidence>
<dbReference type="GO" id="GO:0016301">
    <property type="term" value="F:kinase activity"/>
    <property type="evidence" value="ECO:0007669"/>
    <property type="project" value="UniProtKB-KW"/>
</dbReference>
<keyword evidence="12 16" id="KW-0630">Potassium</keyword>
<evidence type="ECO:0000256" key="11">
    <source>
        <dbReference type="ARBA" id="ARBA00022840"/>
    </source>
</evidence>
<dbReference type="EC" id="2.7.1.33" evidence="6 16"/>
<dbReference type="InterPro" id="IPR004619">
    <property type="entry name" value="Type_III_PanK"/>
</dbReference>
<feature type="binding site" evidence="16">
    <location>
        <position position="201"/>
    </location>
    <ligand>
        <name>substrate</name>
    </ligand>
</feature>
<comment type="similarity">
    <text evidence="14 16">Belongs to the type III pantothenate kinase family.</text>
</comment>
<gene>
    <name evidence="16 17" type="primary">coaX</name>
    <name evidence="17" type="ORF">GCM10007875_06120</name>
</gene>
<keyword evidence="18" id="KW-1185">Reference proteome</keyword>
<keyword evidence="9 16" id="KW-0547">Nucleotide-binding</keyword>
<comment type="pathway">
    <text evidence="4 16">Cofactor biosynthesis; coenzyme A biosynthesis; CoA from (R)-pantothenate: step 1/5.</text>
</comment>
<evidence type="ECO:0000256" key="7">
    <source>
        <dbReference type="ARBA" id="ARBA00022490"/>
    </source>
</evidence>
<comment type="catalytic activity">
    <reaction evidence="1 16">
        <text>(R)-pantothenate + ATP = (R)-4'-phosphopantothenate + ADP + H(+)</text>
        <dbReference type="Rhea" id="RHEA:16373"/>
        <dbReference type="ChEBI" id="CHEBI:10986"/>
        <dbReference type="ChEBI" id="CHEBI:15378"/>
        <dbReference type="ChEBI" id="CHEBI:29032"/>
        <dbReference type="ChEBI" id="CHEBI:30616"/>
        <dbReference type="ChEBI" id="CHEBI:456216"/>
        <dbReference type="EC" id="2.7.1.33"/>
    </reaction>
</comment>
<evidence type="ECO:0000256" key="4">
    <source>
        <dbReference type="ARBA" id="ARBA00005225"/>
    </source>
</evidence>
<dbReference type="HAMAP" id="MF_01274">
    <property type="entry name" value="Pantothen_kinase_3"/>
    <property type="match status" value="1"/>
</dbReference>
<feature type="binding site" evidence="16">
    <location>
        <position position="142"/>
    </location>
    <ligand>
        <name>ATP</name>
        <dbReference type="ChEBI" id="CHEBI:30616"/>
    </ligand>
</feature>
<dbReference type="PANTHER" id="PTHR34265:SF1">
    <property type="entry name" value="TYPE III PANTOTHENATE KINASE"/>
    <property type="match status" value="1"/>
</dbReference>
<sequence length="275" mass="28902">MASLSTQALLCLDFGNTRVKWALFDGRASTLKAGAEITAHVESLGVSDWLTQVVFPWCVIKPEAIAVSSVRGNGVVDDCRGFALRMGLGFLNPVAQAVGQVGARLVTAYQNPAALGQDRWSACYAVACQTDQASNLVVSLGTATTVDAVVRLDSDHSDGSFFLHLGGFIAPGVATMLQSLHQQTAQLPLASVCQTDWPTSTTKAIGAGVFESQYQLIQAARNRLAEKNGQSAALWLTGGSTDAFVGAFDPPVTVLSDAVLLGLFSQFHAQPAGRC</sequence>
<accession>A0ABQ5YLR9</accession>
<dbReference type="EMBL" id="BSOJ01000006">
    <property type="protein sequence ID" value="GLR25524.1"/>
    <property type="molecule type" value="Genomic_DNA"/>
</dbReference>
<name>A0ABQ5YLR9_9BURK</name>
<feature type="active site" description="Proton acceptor" evidence="16">
    <location>
        <position position="118"/>
    </location>
</feature>
<dbReference type="InterPro" id="IPR043129">
    <property type="entry name" value="ATPase_NBD"/>
</dbReference>
<comment type="cofactor">
    <cofactor evidence="2">
        <name>K(+)</name>
        <dbReference type="ChEBI" id="CHEBI:29103"/>
    </cofactor>
</comment>
<keyword evidence="11 16" id="KW-0067">ATP-binding</keyword>
<dbReference type="Pfam" id="PF03309">
    <property type="entry name" value="Pan_kinase"/>
    <property type="match status" value="1"/>
</dbReference>
<evidence type="ECO:0000256" key="8">
    <source>
        <dbReference type="ARBA" id="ARBA00022679"/>
    </source>
</evidence>
<evidence type="ECO:0000256" key="3">
    <source>
        <dbReference type="ARBA" id="ARBA00004496"/>
    </source>
</evidence>
<feature type="binding site" evidence="16">
    <location>
        <position position="109"/>
    </location>
    <ligand>
        <name>substrate</name>
    </ligand>
</feature>
<keyword evidence="7 16" id="KW-0963">Cytoplasm</keyword>
<comment type="cofactor">
    <cofactor evidence="16">
        <name>NH4(+)</name>
        <dbReference type="ChEBI" id="CHEBI:28938"/>
    </cofactor>
    <cofactor evidence="16">
        <name>K(+)</name>
        <dbReference type="ChEBI" id="CHEBI:29103"/>
    </cofactor>
    <text evidence="16">A monovalent cation. Ammonium or potassium.</text>
</comment>
<evidence type="ECO:0000256" key="6">
    <source>
        <dbReference type="ARBA" id="ARBA00012102"/>
    </source>
</evidence>
<reference evidence="18" key="1">
    <citation type="journal article" date="2019" name="Int. J. Syst. Evol. Microbiol.">
        <title>The Global Catalogue of Microorganisms (GCM) 10K type strain sequencing project: providing services to taxonomists for standard genome sequencing and annotation.</title>
        <authorList>
            <consortium name="The Broad Institute Genomics Platform"/>
            <consortium name="The Broad Institute Genome Sequencing Center for Infectious Disease"/>
            <person name="Wu L."/>
            <person name="Ma J."/>
        </authorList>
    </citation>
    <scope>NUCLEOTIDE SEQUENCE [LARGE SCALE GENOMIC DNA]</scope>
    <source>
        <strain evidence="18">NBRC 105857</strain>
    </source>
</reference>
<proteinExistence type="inferred from homology"/>
<feature type="binding site" evidence="16">
    <location>
        <begin position="116"/>
        <end position="119"/>
    </location>
    <ligand>
        <name>substrate</name>
    </ligand>
</feature>
<evidence type="ECO:0000256" key="2">
    <source>
        <dbReference type="ARBA" id="ARBA00001958"/>
    </source>
</evidence>
<comment type="subunit">
    <text evidence="5 16">Homodimer.</text>
</comment>
<comment type="function">
    <text evidence="16">Catalyzes the phosphorylation of pantothenate (Pan), the first step in CoA biosynthesis.</text>
</comment>
<comment type="caution">
    <text evidence="16">Lacks conserved residue(s) required for the propagation of feature annotation.</text>
</comment>
<dbReference type="Proteomes" id="UP001156664">
    <property type="component" value="Unassembled WGS sequence"/>
</dbReference>